<dbReference type="EMBL" id="JAKMXF010000311">
    <property type="protein sequence ID" value="KAI6650441.1"/>
    <property type="molecule type" value="Genomic_DNA"/>
</dbReference>
<keyword evidence="4" id="KW-1185">Reference proteome</keyword>
<feature type="coiled-coil region" evidence="1">
    <location>
        <begin position="88"/>
        <end position="135"/>
    </location>
</feature>
<accession>A0AAV7JQ47</accession>
<proteinExistence type="predicted"/>
<evidence type="ECO:0000256" key="1">
    <source>
        <dbReference type="SAM" id="Coils"/>
    </source>
</evidence>
<keyword evidence="1" id="KW-0175">Coiled coil</keyword>
<evidence type="ECO:0000313" key="4">
    <source>
        <dbReference type="Proteomes" id="UP001165289"/>
    </source>
</evidence>
<gene>
    <name evidence="3" type="ORF">LOD99_5878</name>
</gene>
<organism evidence="3 4">
    <name type="scientific">Oopsacas minuta</name>
    <dbReference type="NCBI Taxonomy" id="111878"/>
    <lineage>
        <taxon>Eukaryota</taxon>
        <taxon>Metazoa</taxon>
        <taxon>Porifera</taxon>
        <taxon>Hexactinellida</taxon>
        <taxon>Hexasterophora</taxon>
        <taxon>Lyssacinosida</taxon>
        <taxon>Leucopsacidae</taxon>
        <taxon>Oopsacas</taxon>
    </lineage>
</organism>
<dbReference type="AlphaFoldDB" id="A0AAV7JQ47"/>
<comment type="caution">
    <text evidence="3">The sequence shown here is derived from an EMBL/GenBank/DDBJ whole genome shotgun (WGS) entry which is preliminary data.</text>
</comment>
<dbReference type="PANTHER" id="PTHR31434">
    <property type="entry name" value="S PHASE CYCLIN A-ASSOCIATED PROTEIN IN THE ENDOPLASMIC RETICULUM"/>
    <property type="match status" value="1"/>
</dbReference>
<feature type="compositionally biased region" description="Basic and acidic residues" evidence="2">
    <location>
        <begin position="167"/>
        <end position="177"/>
    </location>
</feature>
<evidence type="ECO:0000313" key="3">
    <source>
        <dbReference type="EMBL" id="KAI6650441.1"/>
    </source>
</evidence>
<protein>
    <recommendedName>
        <fullName evidence="5">U1-type domain-containing protein</fullName>
    </recommendedName>
</protein>
<dbReference type="Proteomes" id="UP001165289">
    <property type="component" value="Unassembled WGS sequence"/>
</dbReference>
<feature type="region of interest" description="Disordered" evidence="2">
    <location>
        <begin position="159"/>
        <end position="182"/>
    </location>
</feature>
<reference evidence="3 4" key="1">
    <citation type="journal article" date="2023" name="BMC Biol.">
        <title>The compact genome of the sponge Oopsacas minuta (Hexactinellida) is lacking key metazoan core genes.</title>
        <authorList>
            <person name="Santini S."/>
            <person name="Schenkelaars Q."/>
            <person name="Jourda C."/>
            <person name="Duchesne M."/>
            <person name="Belahbib H."/>
            <person name="Rocher C."/>
            <person name="Selva M."/>
            <person name="Riesgo A."/>
            <person name="Vervoort M."/>
            <person name="Leys S.P."/>
            <person name="Kodjabachian L."/>
            <person name="Le Bivic A."/>
            <person name="Borchiellini C."/>
            <person name="Claverie J.M."/>
            <person name="Renard E."/>
        </authorList>
    </citation>
    <scope>NUCLEOTIDE SEQUENCE [LARGE SCALE GENOMIC DNA]</scope>
    <source>
        <strain evidence="3">SPO-2</strain>
    </source>
</reference>
<name>A0AAV7JQ47_9METZ</name>
<evidence type="ECO:0000256" key="2">
    <source>
        <dbReference type="SAM" id="MobiDB-lite"/>
    </source>
</evidence>
<dbReference type="PANTHER" id="PTHR31434:SF2">
    <property type="entry name" value="S PHASE CYCLIN A-ASSOCIATED PROTEIN IN THE ENDOPLASMIC RETICULUM"/>
    <property type="match status" value="1"/>
</dbReference>
<sequence>MADLPTVTFFPGYREISHLCSYVEYYAWEYRVQKRNCFDFLIGYNSAVHNQRPIAPLVVHGREQQDLKICIAVYGRSLHNVLKLVLGVDRKEQLKAEQEARLAQLAEERKQREIRQQQKRELKEKTRLEEALSKDLTLERKKAVKKYILQESVNFPKLPVKSKKKPSKTENDTEKSNESQVTSCNNFPEAILPFFPYKPSKICKICNTKLHSELYLLAHFRSSRHHEALDNIENCEEKNFKLGDRWFIEDVTDTGEIKSLPTELQGIQKADKKKARKLKLKLEANFPKIIPTFDFRTVRSNSAIKLQFSKTFTCLSRILILQINPVEKMRLIEENSHQLTEVKNALLQSATANTAPLLFIQNDGLNIFGELFIFISNYIDNFYERITPTFWKILQTTASCLMTISGINERTCIYIVASVSYITCLDIFLQLVRLWVARWGSYMLYYYQMQSPSHNRMKEDFEYVGATDTILSLFNFILVSLKGLSEIKHVNKPILQEVCLDLINYALSIGLMDQIFVIFNVVCGPMENTDTESIVLKSMEILEIITCHLKKDCYIVSNTKQKYIENTHTHTFSTKLNQFPSMNVTSLLYSIILHSGPPKPQNASPPKLSPRTIAITTIAFGFINNAFLINHTAMQAGVGSDETRVNEFKLLVSYLIGYSKFHGNNELLDQLIISVGYFVLFSTQNQDAIQSGRLPTILQHLVDLPFKYFSSPELKNILFPTLIAATFDNENNRDTLSKDLNLEMLSVYMDLQLKNIHEGEFDFKCRFPIEYVTKVYEFYGIEK</sequence>
<evidence type="ECO:0008006" key="5">
    <source>
        <dbReference type="Google" id="ProtNLM"/>
    </source>
</evidence>